<feature type="transmembrane region" description="Helical" evidence="12">
    <location>
        <begin position="1210"/>
        <end position="1231"/>
    </location>
</feature>
<dbReference type="Gene3D" id="1.20.1250.20">
    <property type="entry name" value="MFS general substrate transporter like domains"/>
    <property type="match status" value="1"/>
</dbReference>
<evidence type="ECO:0000313" key="16">
    <source>
        <dbReference type="Proteomes" id="UP000018001"/>
    </source>
</evidence>
<feature type="transmembrane region" description="Helical" evidence="12">
    <location>
        <begin position="1346"/>
        <end position="1366"/>
    </location>
</feature>
<dbReference type="InterPro" id="IPR042099">
    <property type="entry name" value="ANL_N_sf"/>
</dbReference>
<proteinExistence type="inferred from homology"/>
<dbReference type="SUPFAM" id="SSF51735">
    <property type="entry name" value="NAD(P)-binding Rossmann-fold domains"/>
    <property type="match status" value="1"/>
</dbReference>
<dbReference type="eggNOG" id="KOG0254">
    <property type="taxonomic scope" value="Eukaryota"/>
</dbReference>
<evidence type="ECO:0000256" key="10">
    <source>
        <dbReference type="ARBA" id="ARBA00023180"/>
    </source>
</evidence>
<keyword evidence="10" id="KW-0325">Glycoprotein</keyword>
<dbReference type="InterPro" id="IPR000873">
    <property type="entry name" value="AMP-dep_synth/lig_dom"/>
</dbReference>
<evidence type="ECO:0000256" key="6">
    <source>
        <dbReference type="ARBA" id="ARBA00022553"/>
    </source>
</evidence>
<dbReference type="CDD" id="cd17502">
    <property type="entry name" value="MFS_Azr1_MDR_like"/>
    <property type="match status" value="1"/>
</dbReference>
<evidence type="ECO:0000259" key="14">
    <source>
        <dbReference type="PROSITE" id="PS50850"/>
    </source>
</evidence>
<organism evidence="15 16">
    <name type="scientific">Byssochlamys spectabilis (strain No. 5 / NBRC 109023)</name>
    <name type="common">Paecilomyces variotii</name>
    <dbReference type="NCBI Taxonomy" id="1356009"/>
    <lineage>
        <taxon>Eukaryota</taxon>
        <taxon>Fungi</taxon>
        <taxon>Dikarya</taxon>
        <taxon>Ascomycota</taxon>
        <taxon>Pezizomycotina</taxon>
        <taxon>Eurotiomycetes</taxon>
        <taxon>Eurotiomycetidae</taxon>
        <taxon>Eurotiales</taxon>
        <taxon>Thermoascaceae</taxon>
        <taxon>Paecilomyces</taxon>
    </lineage>
</organism>
<feature type="transmembrane region" description="Helical" evidence="12">
    <location>
        <begin position="1117"/>
        <end position="1143"/>
    </location>
</feature>
<accession>V5FW03</accession>
<gene>
    <name evidence="15" type="ORF">PVAR5_4923</name>
</gene>
<evidence type="ECO:0000259" key="13">
    <source>
        <dbReference type="PROSITE" id="PS50075"/>
    </source>
</evidence>
<feature type="transmembrane region" description="Helical" evidence="12">
    <location>
        <begin position="1313"/>
        <end position="1334"/>
    </location>
</feature>
<evidence type="ECO:0000256" key="4">
    <source>
        <dbReference type="ARBA" id="ARBA00022450"/>
    </source>
</evidence>
<feature type="transmembrane region" description="Helical" evidence="12">
    <location>
        <begin position="1587"/>
        <end position="1607"/>
    </location>
</feature>
<dbReference type="SUPFAM" id="SSF56801">
    <property type="entry name" value="Acetyl-CoA synthetase-like"/>
    <property type="match status" value="1"/>
</dbReference>
<evidence type="ECO:0000256" key="5">
    <source>
        <dbReference type="ARBA" id="ARBA00022475"/>
    </source>
</evidence>
<dbReference type="FunFam" id="1.20.1250.20:FF:000489">
    <property type="entry name" value="MFS general substrate transporter"/>
    <property type="match status" value="1"/>
</dbReference>
<keyword evidence="6" id="KW-0597">Phosphoprotein</keyword>
<dbReference type="Pfam" id="PF00501">
    <property type="entry name" value="AMP-binding"/>
    <property type="match status" value="1"/>
</dbReference>
<dbReference type="InterPro" id="IPR013120">
    <property type="entry name" value="FAR_NAD-bd"/>
</dbReference>
<keyword evidence="7 12" id="KW-0812">Transmembrane</keyword>
<evidence type="ECO:0000256" key="3">
    <source>
        <dbReference type="ARBA" id="ARBA00022448"/>
    </source>
</evidence>
<feature type="transmembrane region" description="Helical" evidence="12">
    <location>
        <begin position="1450"/>
        <end position="1468"/>
    </location>
</feature>
<dbReference type="Pfam" id="PF00550">
    <property type="entry name" value="PP-binding"/>
    <property type="match status" value="1"/>
</dbReference>
<dbReference type="Proteomes" id="UP000018001">
    <property type="component" value="Unassembled WGS sequence"/>
</dbReference>
<protein>
    <submittedName>
        <fullName evidence="15">NRPS-like enzyme</fullName>
    </submittedName>
</protein>
<dbReference type="InParanoid" id="V5FW03"/>
<feature type="transmembrane region" description="Helical" evidence="12">
    <location>
        <begin position="1185"/>
        <end position="1204"/>
    </location>
</feature>
<feature type="transmembrane region" description="Helical" evidence="12">
    <location>
        <begin position="1243"/>
        <end position="1264"/>
    </location>
</feature>
<evidence type="ECO:0000256" key="2">
    <source>
        <dbReference type="ARBA" id="ARBA00007520"/>
    </source>
</evidence>
<dbReference type="InterPro" id="IPR020845">
    <property type="entry name" value="AMP-binding_CS"/>
</dbReference>
<evidence type="ECO:0000256" key="11">
    <source>
        <dbReference type="SAM" id="MobiDB-lite"/>
    </source>
</evidence>
<dbReference type="PROSITE" id="PS00455">
    <property type="entry name" value="AMP_BINDING"/>
    <property type="match status" value="1"/>
</dbReference>
<keyword evidence="5" id="KW-1003">Cell membrane</keyword>
<keyword evidence="4" id="KW-0596">Phosphopantetheine</keyword>
<comment type="similarity">
    <text evidence="2">Belongs to the major facilitator superfamily. TCR/Tet family.</text>
</comment>
<dbReference type="PRINTS" id="PR01036">
    <property type="entry name" value="TCRTETB"/>
</dbReference>
<feature type="transmembrane region" description="Helical" evidence="12">
    <location>
        <begin position="1480"/>
        <end position="1503"/>
    </location>
</feature>
<dbReference type="EMBL" id="BAUL01000158">
    <property type="protein sequence ID" value="GAD96273.1"/>
    <property type="molecule type" value="Genomic_DNA"/>
</dbReference>
<dbReference type="eggNOG" id="KOG1178">
    <property type="taxonomic scope" value="Eukaryota"/>
</dbReference>
<keyword evidence="16" id="KW-1185">Reference proteome</keyword>
<dbReference type="InterPro" id="IPR051414">
    <property type="entry name" value="Adenylate-forming_Reductase"/>
</dbReference>
<dbReference type="Gene3D" id="1.20.1720.10">
    <property type="entry name" value="Multidrug resistance protein D"/>
    <property type="match status" value="1"/>
</dbReference>
<dbReference type="Gene3D" id="1.10.1200.10">
    <property type="entry name" value="ACP-like"/>
    <property type="match status" value="1"/>
</dbReference>
<evidence type="ECO:0000256" key="12">
    <source>
        <dbReference type="SAM" id="Phobius"/>
    </source>
</evidence>
<dbReference type="FunFam" id="1.20.1250.20:FF:000196">
    <property type="entry name" value="MFS toxin efflux pump (AflT)"/>
    <property type="match status" value="1"/>
</dbReference>
<reference evidence="16" key="1">
    <citation type="journal article" date="2014" name="Genome Announc.">
        <title>Draft genome sequence of the formaldehyde-resistant fungus Byssochlamys spectabilis No. 5 (anamorph Paecilomyces variotii No. 5) (NBRC109023).</title>
        <authorList>
            <person name="Oka T."/>
            <person name="Ekino K."/>
            <person name="Fukuda K."/>
            <person name="Nomura Y."/>
        </authorList>
    </citation>
    <scope>NUCLEOTIDE SEQUENCE [LARGE SCALE GENOMIC DNA]</scope>
    <source>
        <strain evidence="16">No. 5 / NBRC 109023</strain>
    </source>
</reference>
<dbReference type="FunFam" id="1.20.1720.10:FF:000012">
    <property type="entry name" value="MFS toxin efflux pump (AflT)"/>
    <property type="match status" value="1"/>
</dbReference>
<dbReference type="GO" id="GO:0022857">
    <property type="term" value="F:transmembrane transporter activity"/>
    <property type="evidence" value="ECO:0007669"/>
    <property type="project" value="InterPro"/>
</dbReference>
<feature type="transmembrane region" description="Helical" evidence="12">
    <location>
        <begin position="1510"/>
        <end position="1530"/>
    </location>
</feature>
<feature type="region of interest" description="Disordered" evidence="11">
    <location>
        <begin position="1089"/>
        <end position="1109"/>
    </location>
</feature>
<keyword evidence="9 12" id="KW-0472">Membrane</keyword>
<feature type="transmembrane region" description="Helical" evidence="12">
    <location>
        <begin position="1387"/>
        <end position="1408"/>
    </location>
</feature>
<dbReference type="Gene3D" id="3.40.50.720">
    <property type="entry name" value="NAD(P)-binding Rossmann-like Domain"/>
    <property type="match status" value="1"/>
</dbReference>
<dbReference type="OrthoDB" id="429813at2759"/>
<evidence type="ECO:0000256" key="1">
    <source>
        <dbReference type="ARBA" id="ARBA00004651"/>
    </source>
</evidence>
<sequence length="1619" mass="178741">MAAQAPKPGRRLWATTIDDAAQREPDRQIFVVPKGNQTSDGFRDFTMKELAQAVNYTAWWIEKSIGRSSSFETLAYMGANDIRYLIFVIACNKTGYNPLLPSTRNSDEASRHVFKATSCSKLVYSEERRQKETDLKNAMPDLQSLELPSLQEMVTGDAAAYPWGKTFEEAENEVCFIIHSSGTTGMPKPVPITHGYVAAYDRQSTLPLPPNRKGAVWFGLSSDDLILSLSPFFHLMGLVTFMSAIFHSLRFVYGADRPISTGLVLETIEATHPTAALLPPSLLEEMSYDSQALKLLSTLKEIYFGGAPLAPEAGDKISEVTSLRTAIGTSEIGLIPNLIPLHKEDWEYFEWNPNYGVEMVPIGDGENLYELVIPRKENYEYQGIFYTFPDVQVYHTKDLFVPHPTRPNLWKFQGRLDDVIVLSNGEKFNPVEMEKIIEGHPLVSRALVIGTKRFQSALLIEPNRNLWTGDESSPEDVADLIEKIWPTIEQANRVGPAHGRIQKTYIGVASKNKPFKTTPKGTTQRRLVNNDYEQEINAIYERSGNEDFGGLPEILDEAGIKDYVRGLLSKTLEKQVSDTEDFYSAGLDSLQTIQIARVIRTALQSRFPEKQYGTISPQKVYTNPTVDQLSRVIYGAVNGEADNAQEETLRSEKINALVKKYTSDLARQTIDLGSVSDKHSVILTGSTGSLGCYLLHSLLRDSSVVKVYCLNRSDAKSRQEQSFRDKGLPVDFSKVEFLTVSLGEERFGLENGKYEELLECVDTIIHNAWMVNFNHSVYSFEDTHIRGVSRLVDLGLRSKHHAHIHFISSIGTIGNWQPHHGPAVPEAPLEDTTVVLPQGYGESKYVGERICFEAASRAGVPTTIHRVGQIAGPTSKDGQWNRQEWLPTLIATSKALGKVPRSLGSMPIDWIPVDTLAQITLELVETRRHTQAESRCAVFHLVNPSVANWASLIPPIQQHYSVKVVEPSEWINDLEKIEHPSDDDVKRLPALKLLDFYRSLLQNETMSAPMEVSKTVEASATMRSSEPIGPVLMDNWLKQMAAEDGSTQRSSVDIIANEKTGPLATTQSAQSSQNAPTDHADTGAAAEMNKDAQATESEERNQQNDEEEPEYPASWRLALITIALCLSVFCMALDNTIIATAIPRITDQFHALDDVGWYGAAYLLTTCSVQLIFGKLYTFYSIKWTYLAALFIFELGSFVCGITPNSLGLILGRAVAGLGAAGIFSGAMLIIGRTVPLRQRPTYMGMIGGMYGIASVAGPLMGGAFTDRVTWRWCFYINLPFGAVTAIFIVFFFQTPGKKVKNNLTFLQQLRLLDFEGTALFIPGVVCLLLALQWGGTTYPWNNGRIIALFVLFGVLIAGFVGVQIWKQERATVPPRVFMNRNVWACSLFAASLGAAFFVMVFYLPIWFQAIKGASAVKSGIMNLPTILTLVIMSMIAGGLVTFIGYYTPFMLLSSVFMAIGAAMLSTFEVTTPHEKWIGYQIIFGAGVGFGMQQSMVAVQAALDAKYVPVGTAIIMFSQTFGGALFISVAQSVFQNQLVSNITAAHIKGLNPAIVVSTGATQIQTLIPKQFLPAVLTAYNAAVTHTFYVSVAMACISIVGASCVQWISVKGKKIEMAAA</sequence>
<dbReference type="InterPro" id="IPR036259">
    <property type="entry name" value="MFS_trans_sf"/>
</dbReference>
<feature type="transmembrane region" description="Helical" evidence="12">
    <location>
        <begin position="1270"/>
        <end position="1293"/>
    </location>
</feature>
<feature type="domain" description="Carrier" evidence="13">
    <location>
        <begin position="554"/>
        <end position="637"/>
    </location>
</feature>
<evidence type="ECO:0000256" key="8">
    <source>
        <dbReference type="ARBA" id="ARBA00022989"/>
    </source>
</evidence>
<feature type="transmembrane region" description="Helical" evidence="12">
    <location>
        <begin position="1420"/>
        <end position="1443"/>
    </location>
</feature>
<evidence type="ECO:0000256" key="7">
    <source>
        <dbReference type="ARBA" id="ARBA00022692"/>
    </source>
</evidence>
<dbReference type="InterPro" id="IPR020846">
    <property type="entry name" value="MFS_dom"/>
</dbReference>
<keyword evidence="3" id="KW-0813">Transport</keyword>
<name>V5FW03_BYSSN</name>
<dbReference type="HOGENOM" id="CLU_243607_0_0_1"/>
<evidence type="ECO:0000313" key="15">
    <source>
        <dbReference type="EMBL" id="GAD96273.1"/>
    </source>
</evidence>
<dbReference type="InterPro" id="IPR036291">
    <property type="entry name" value="NAD(P)-bd_dom_sf"/>
</dbReference>
<feature type="transmembrane region" description="Helical" evidence="12">
    <location>
        <begin position="1155"/>
        <end position="1173"/>
    </location>
</feature>
<dbReference type="Pfam" id="PF07690">
    <property type="entry name" value="MFS_1"/>
    <property type="match status" value="1"/>
</dbReference>
<dbReference type="InterPro" id="IPR011701">
    <property type="entry name" value="MFS"/>
</dbReference>
<dbReference type="InterPro" id="IPR036736">
    <property type="entry name" value="ACP-like_sf"/>
</dbReference>
<feature type="domain" description="Major facilitator superfamily (MFS) profile" evidence="14">
    <location>
        <begin position="1120"/>
        <end position="1609"/>
    </location>
</feature>
<dbReference type="InterPro" id="IPR009081">
    <property type="entry name" value="PP-bd_ACP"/>
</dbReference>
<keyword evidence="8 12" id="KW-1133">Transmembrane helix</keyword>
<dbReference type="Pfam" id="PF07993">
    <property type="entry name" value="NAD_binding_4"/>
    <property type="match status" value="1"/>
</dbReference>
<dbReference type="PANTHER" id="PTHR43439">
    <property type="entry name" value="PHENYLACETATE-COENZYME A LIGASE"/>
    <property type="match status" value="1"/>
</dbReference>
<dbReference type="GO" id="GO:0005886">
    <property type="term" value="C:plasma membrane"/>
    <property type="evidence" value="ECO:0007669"/>
    <property type="project" value="UniProtKB-SubCell"/>
</dbReference>
<dbReference type="PANTHER" id="PTHR43439:SF2">
    <property type="entry name" value="ENZYME, PUTATIVE (JCVI)-RELATED"/>
    <property type="match status" value="1"/>
</dbReference>
<dbReference type="Gene3D" id="3.40.50.12780">
    <property type="entry name" value="N-terminal domain of ligase-like"/>
    <property type="match status" value="1"/>
</dbReference>
<comment type="caution">
    <text evidence="15">The sequence shown here is derived from an EMBL/GenBank/DDBJ whole genome shotgun (WGS) entry which is preliminary data.</text>
</comment>
<dbReference type="PROSITE" id="PS50075">
    <property type="entry name" value="CARRIER"/>
    <property type="match status" value="1"/>
</dbReference>
<dbReference type="Pfam" id="PF23562">
    <property type="entry name" value="AMP-binding_C_3"/>
    <property type="match status" value="1"/>
</dbReference>
<evidence type="ECO:0000256" key="9">
    <source>
        <dbReference type="ARBA" id="ARBA00023136"/>
    </source>
</evidence>
<dbReference type="PROSITE" id="PS50850">
    <property type="entry name" value="MFS"/>
    <property type="match status" value="1"/>
</dbReference>
<dbReference type="SUPFAM" id="SSF103473">
    <property type="entry name" value="MFS general substrate transporter"/>
    <property type="match status" value="1"/>
</dbReference>
<comment type="subcellular location">
    <subcellularLocation>
        <location evidence="1">Cell membrane</location>
        <topology evidence="1">Multi-pass membrane protein</topology>
    </subcellularLocation>
</comment>
<dbReference type="SUPFAM" id="SSF47336">
    <property type="entry name" value="ACP-like"/>
    <property type="match status" value="1"/>
</dbReference>